<sequence>MKMKRILFFLVIMLFGLAACGQSDKQGSGDDNADPQPLEVDLQVPEQADSGEAVSMTAKVTQGGENVGDADEVEFEIWQEGAKDDSEMIEAEYQEDGVYGIEKNFEADGTYVVQSHVTARQMHIMPKKSIVIGSAEDGDKEDTKEGHSHGDDESTGEDDSAHHHHDDLAVELDAPDTLTVHEESEVTVSVNQDEEPLTGANVTLEIYHNPDEDPQWVNLTEGDNGIYAGNVTFEHSGEHEITIHVKKGDLHTHQEATLAVEE</sequence>
<dbReference type="Pfam" id="PF13115">
    <property type="entry name" value="YtkA"/>
    <property type="match status" value="2"/>
</dbReference>
<feature type="region of interest" description="Disordered" evidence="1">
    <location>
        <begin position="131"/>
        <end position="164"/>
    </location>
</feature>
<feature type="signal peptide" evidence="2">
    <location>
        <begin position="1"/>
        <end position="18"/>
    </location>
</feature>
<dbReference type="Gene3D" id="2.60.40.10">
    <property type="entry name" value="Immunoglobulins"/>
    <property type="match status" value="1"/>
</dbReference>
<feature type="domain" description="YtkA-like" evidence="3">
    <location>
        <begin position="33"/>
        <end position="116"/>
    </location>
</feature>
<organism evidence="4 5">
    <name type="scientific">Sediminibacillus dalangtanensis</name>
    <dbReference type="NCBI Taxonomy" id="2729421"/>
    <lineage>
        <taxon>Bacteria</taxon>
        <taxon>Bacillati</taxon>
        <taxon>Bacillota</taxon>
        <taxon>Bacilli</taxon>
        <taxon>Bacillales</taxon>
        <taxon>Bacillaceae</taxon>
        <taxon>Sediminibacillus</taxon>
    </lineage>
</organism>
<name>A0ABX7W0G0_9BACI</name>
<evidence type="ECO:0000256" key="1">
    <source>
        <dbReference type="SAM" id="MobiDB-lite"/>
    </source>
</evidence>
<dbReference type="PROSITE" id="PS51257">
    <property type="entry name" value="PROKAR_LIPOPROTEIN"/>
    <property type="match status" value="1"/>
</dbReference>
<accession>A0ABX7W0G0</accession>
<dbReference type="InterPro" id="IPR032693">
    <property type="entry name" value="YtkA-like_dom"/>
</dbReference>
<feature type="compositionally biased region" description="Basic and acidic residues" evidence="1">
    <location>
        <begin position="141"/>
        <end position="152"/>
    </location>
</feature>
<dbReference type="Proteomes" id="UP000665043">
    <property type="component" value="Chromosome"/>
</dbReference>
<reference evidence="4 5" key="1">
    <citation type="submission" date="2019-12" db="EMBL/GenBank/DDBJ databases">
        <title>The whole genome sequencing of a strain isolated from a Mars analog, Dalangtan Playa.</title>
        <authorList>
            <person name="Huang T."/>
        </authorList>
    </citation>
    <scope>NUCLEOTIDE SEQUENCE [LARGE SCALE GENOMIC DNA]</scope>
    <source>
        <strain evidence="4 5">DP4-553-S</strain>
    </source>
</reference>
<protein>
    <recommendedName>
        <fullName evidence="3">YtkA-like domain-containing protein</fullName>
    </recommendedName>
</protein>
<feature type="chain" id="PRO_5046798474" description="YtkA-like domain-containing protein" evidence="2">
    <location>
        <begin position="19"/>
        <end position="262"/>
    </location>
</feature>
<keyword evidence="2" id="KW-0732">Signal</keyword>
<keyword evidence="5" id="KW-1185">Reference proteome</keyword>
<evidence type="ECO:0000259" key="3">
    <source>
        <dbReference type="Pfam" id="PF13115"/>
    </source>
</evidence>
<gene>
    <name evidence="4" type="ORF">ERJ70_14275</name>
</gene>
<evidence type="ECO:0000313" key="5">
    <source>
        <dbReference type="Proteomes" id="UP000665043"/>
    </source>
</evidence>
<dbReference type="EMBL" id="CP046956">
    <property type="protein sequence ID" value="QTN00363.1"/>
    <property type="molecule type" value="Genomic_DNA"/>
</dbReference>
<proteinExistence type="predicted"/>
<evidence type="ECO:0000256" key="2">
    <source>
        <dbReference type="SAM" id="SignalP"/>
    </source>
</evidence>
<feature type="domain" description="YtkA-like" evidence="3">
    <location>
        <begin position="164"/>
        <end position="244"/>
    </location>
</feature>
<dbReference type="RefSeq" id="WP_209365502.1">
    <property type="nucleotide sequence ID" value="NZ_CP046956.1"/>
</dbReference>
<evidence type="ECO:0000313" key="4">
    <source>
        <dbReference type="EMBL" id="QTN00363.1"/>
    </source>
</evidence>
<dbReference type="InterPro" id="IPR013783">
    <property type="entry name" value="Ig-like_fold"/>
</dbReference>